<dbReference type="EC" id="6.3.5.4" evidence="3"/>
<dbReference type="InterPro" id="IPR014729">
    <property type="entry name" value="Rossmann-like_a/b/a_fold"/>
</dbReference>
<dbReference type="PROSITE" id="PS51278">
    <property type="entry name" value="GATASE_TYPE_2"/>
    <property type="match status" value="1"/>
</dbReference>
<evidence type="ECO:0000259" key="8">
    <source>
        <dbReference type="PROSITE" id="PS51278"/>
    </source>
</evidence>
<evidence type="ECO:0000313" key="9">
    <source>
        <dbReference type="EMBL" id="WOJ89731.1"/>
    </source>
</evidence>
<accession>A0ABZ0HV09</accession>
<dbReference type="Gene3D" id="3.40.50.620">
    <property type="entry name" value="HUPs"/>
    <property type="match status" value="2"/>
</dbReference>
<keyword evidence="10" id="KW-1185">Reference proteome</keyword>
<keyword evidence="9" id="KW-0436">Ligase</keyword>
<comment type="catalytic activity">
    <reaction evidence="7">
        <text>L-aspartate + L-glutamine + ATP + H2O = L-asparagine + L-glutamate + AMP + diphosphate + H(+)</text>
        <dbReference type="Rhea" id="RHEA:12228"/>
        <dbReference type="ChEBI" id="CHEBI:15377"/>
        <dbReference type="ChEBI" id="CHEBI:15378"/>
        <dbReference type="ChEBI" id="CHEBI:29985"/>
        <dbReference type="ChEBI" id="CHEBI:29991"/>
        <dbReference type="ChEBI" id="CHEBI:30616"/>
        <dbReference type="ChEBI" id="CHEBI:33019"/>
        <dbReference type="ChEBI" id="CHEBI:58048"/>
        <dbReference type="ChEBI" id="CHEBI:58359"/>
        <dbReference type="ChEBI" id="CHEBI:456215"/>
        <dbReference type="EC" id="6.3.5.4"/>
    </reaction>
</comment>
<keyword evidence="6" id="KW-0315">Glutamine amidotransferase</keyword>
<dbReference type="Pfam" id="PF00733">
    <property type="entry name" value="Asn_synthase"/>
    <property type="match status" value="1"/>
</dbReference>
<evidence type="ECO:0000256" key="4">
    <source>
        <dbReference type="ARBA" id="ARBA00022741"/>
    </source>
</evidence>
<dbReference type="InterPro" id="IPR001962">
    <property type="entry name" value="Asn_synthase"/>
</dbReference>
<gene>
    <name evidence="9" type="primary">asnB</name>
    <name evidence="9" type="ORF">RZS28_18450</name>
</gene>
<dbReference type="InterPro" id="IPR051786">
    <property type="entry name" value="ASN_synthetase/amidase"/>
</dbReference>
<evidence type="ECO:0000256" key="2">
    <source>
        <dbReference type="ARBA" id="ARBA00005752"/>
    </source>
</evidence>
<reference evidence="9 10" key="1">
    <citation type="submission" date="2023-10" db="EMBL/GenBank/DDBJ databases">
        <title>Novel methanotroph of the genus Methylocapsa from a subarctic wetland.</title>
        <authorList>
            <person name="Belova S.E."/>
            <person name="Oshkin I.Y."/>
            <person name="Miroshnikov K."/>
            <person name="Dedysh S.N."/>
        </authorList>
    </citation>
    <scope>NUCLEOTIDE SEQUENCE [LARGE SCALE GENOMIC DNA]</scope>
    <source>
        <strain evidence="9 10">RX1</strain>
    </source>
</reference>
<dbReference type="PANTHER" id="PTHR43284:SF1">
    <property type="entry name" value="ASPARAGINE SYNTHETASE"/>
    <property type="match status" value="1"/>
</dbReference>
<evidence type="ECO:0000256" key="7">
    <source>
        <dbReference type="ARBA" id="ARBA00048741"/>
    </source>
</evidence>
<comment type="similarity">
    <text evidence="2">Belongs to the asparagine synthetase family.</text>
</comment>
<dbReference type="Gene3D" id="3.60.20.10">
    <property type="entry name" value="Glutamine Phosphoribosylpyrophosphate, subunit 1, domain 1"/>
    <property type="match status" value="1"/>
</dbReference>
<dbReference type="Proteomes" id="UP001626536">
    <property type="component" value="Chromosome"/>
</dbReference>
<sequence length="638" mass="71871">MISNQRPPATARLPDFGMCGICGFTGGPDRRTLQRMTDVVAHRGPDEAGHWENGDVSLGMRRLAIVDLETGQQPIFNEDHTIAVVFNGEIYNYPELQAELKAQGHRFRTDHSDTEVIVHLYEQHGDAFLHKLNGMFAIALWDMPRRRLLLARDRAGIKPLYFARAGERLIFASEIKSILQHPSVSREPDYAALSHYLSLKNIPAPWSAFRGVQQLGPGQFAVFENGALTQRTWWRPVFAENLQLGEQEAAARVRALLEDAVRLQMRADVPFGAYLSGGVDSSSVVALMAQIGGRPVQTFSLVYSDELDNKAADQEYARLVAREFGTDHHEYVLGFQEVADSIDAVLDAFDEPFSGVTSTYFVTRLIAKHVKVALSGDGADELFGSYLAHRLAQPLHYLEKLRDRARGSLTPEEAKLLTPFSDNLDYLSAVFDRGGEVDRRASLYLWSDREKKELLSDKMLALSGGVETRDLIAKRYAEAQTKDPLNRALYCDFTTLLPDQVLAFVDRLSMAHSVEVRPPFLDHRLIEYAATIPGSLKIHNGREKHILKEAVRGLIPQSVIDRRKEGFVLPMDYWLLHNLRDKVEATLAPPRLAAHGLIRPEKVRAVLDAHYARSANHGPRIWNLMMFQLWWEKFFGAA</sequence>
<dbReference type="PANTHER" id="PTHR43284">
    <property type="entry name" value="ASPARAGINE SYNTHETASE (GLUTAMINE-HYDROLYZING)"/>
    <property type="match status" value="1"/>
</dbReference>
<proteinExistence type="inferred from homology"/>
<dbReference type="Pfam" id="PF13537">
    <property type="entry name" value="GATase_7"/>
    <property type="match status" value="1"/>
</dbReference>
<dbReference type="InterPro" id="IPR029055">
    <property type="entry name" value="Ntn_hydrolases_N"/>
</dbReference>
<dbReference type="InterPro" id="IPR006426">
    <property type="entry name" value="Asn_synth_AEB"/>
</dbReference>
<dbReference type="InterPro" id="IPR033738">
    <property type="entry name" value="AsnB_N"/>
</dbReference>
<dbReference type="GO" id="GO:0004066">
    <property type="term" value="F:asparagine synthase (glutamine-hydrolyzing) activity"/>
    <property type="evidence" value="ECO:0007669"/>
    <property type="project" value="UniProtKB-EC"/>
</dbReference>
<evidence type="ECO:0000256" key="5">
    <source>
        <dbReference type="ARBA" id="ARBA00022840"/>
    </source>
</evidence>
<dbReference type="EMBL" id="CP136862">
    <property type="protein sequence ID" value="WOJ89731.1"/>
    <property type="molecule type" value="Genomic_DNA"/>
</dbReference>
<comment type="pathway">
    <text evidence="1">Amino-acid biosynthesis; L-asparagine biosynthesis; L-asparagine from L-aspartate (L-Gln route): step 1/1.</text>
</comment>
<evidence type="ECO:0000256" key="1">
    <source>
        <dbReference type="ARBA" id="ARBA00005187"/>
    </source>
</evidence>
<dbReference type="SUPFAM" id="SSF52402">
    <property type="entry name" value="Adenine nucleotide alpha hydrolases-like"/>
    <property type="match status" value="1"/>
</dbReference>
<evidence type="ECO:0000313" key="10">
    <source>
        <dbReference type="Proteomes" id="UP001626536"/>
    </source>
</evidence>
<feature type="domain" description="Glutamine amidotransferase type-2" evidence="8">
    <location>
        <begin position="19"/>
        <end position="226"/>
    </location>
</feature>
<name>A0ABZ0HV09_9HYPH</name>
<dbReference type="InterPro" id="IPR017932">
    <property type="entry name" value="GATase_2_dom"/>
</dbReference>
<dbReference type="PIRSF" id="PIRSF001589">
    <property type="entry name" value="Asn_synthetase_glu-h"/>
    <property type="match status" value="1"/>
</dbReference>
<organism evidence="9 10">
    <name type="scientific">Methylocapsa polymorpha</name>
    <dbReference type="NCBI Taxonomy" id="3080828"/>
    <lineage>
        <taxon>Bacteria</taxon>
        <taxon>Pseudomonadati</taxon>
        <taxon>Pseudomonadota</taxon>
        <taxon>Alphaproteobacteria</taxon>
        <taxon>Hyphomicrobiales</taxon>
        <taxon>Beijerinckiaceae</taxon>
        <taxon>Methylocapsa</taxon>
    </lineage>
</organism>
<protein>
    <recommendedName>
        <fullName evidence="3">asparagine synthase (glutamine-hydrolyzing)</fullName>
        <ecNumber evidence="3">6.3.5.4</ecNumber>
    </recommendedName>
</protein>
<dbReference type="NCBIfam" id="TIGR01536">
    <property type="entry name" value="asn_synth_AEB"/>
    <property type="match status" value="1"/>
</dbReference>
<dbReference type="SUPFAM" id="SSF56235">
    <property type="entry name" value="N-terminal nucleophile aminohydrolases (Ntn hydrolases)"/>
    <property type="match status" value="1"/>
</dbReference>
<keyword evidence="5" id="KW-0067">ATP-binding</keyword>
<evidence type="ECO:0000256" key="3">
    <source>
        <dbReference type="ARBA" id="ARBA00012737"/>
    </source>
</evidence>
<keyword evidence="4" id="KW-0547">Nucleotide-binding</keyword>
<evidence type="ECO:0000256" key="6">
    <source>
        <dbReference type="ARBA" id="ARBA00022962"/>
    </source>
</evidence>
<dbReference type="CDD" id="cd00712">
    <property type="entry name" value="AsnB"/>
    <property type="match status" value="1"/>
</dbReference>
<dbReference type="CDD" id="cd01991">
    <property type="entry name" value="Asn_synthase_B_C"/>
    <property type="match status" value="1"/>
</dbReference>
<dbReference type="RefSeq" id="WP_407339175.1">
    <property type="nucleotide sequence ID" value="NZ_CP136862.1"/>
</dbReference>